<evidence type="ECO:0000256" key="3">
    <source>
        <dbReference type="ARBA" id="ARBA00004555"/>
    </source>
</evidence>
<evidence type="ECO:0000256" key="2">
    <source>
        <dbReference type="ARBA" id="ARBA00004371"/>
    </source>
</evidence>
<keyword evidence="16" id="KW-0865">Zymogen</keyword>
<dbReference type="Pfam" id="PF04389">
    <property type="entry name" value="Peptidase_M28"/>
    <property type="match status" value="1"/>
</dbReference>
<evidence type="ECO:0000256" key="17">
    <source>
        <dbReference type="ARBA" id="ARBA00023180"/>
    </source>
</evidence>
<proteinExistence type="predicted"/>
<evidence type="ECO:0000256" key="9">
    <source>
        <dbReference type="ARBA" id="ARBA00022723"/>
    </source>
</evidence>
<gene>
    <name evidence="23" type="ORF">EDC25_1103</name>
</gene>
<evidence type="ECO:0000256" key="14">
    <source>
        <dbReference type="ARBA" id="ARBA00023034"/>
    </source>
</evidence>
<comment type="subunit">
    <text evidence="19">Homodimer. The monomeric form is inactive while the homodimer is active.</text>
</comment>
<comment type="subcellular location">
    <subcellularLocation>
        <location evidence="1">Endoplasmic reticulum</location>
    </subcellularLocation>
    <subcellularLocation>
        <location evidence="3">Golgi apparatus</location>
    </subcellularLocation>
    <subcellularLocation>
        <location evidence="2">Lysosome</location>
    </subcellularLocation>
    <subcellularLocation>
        <location evidence="4">Secreted</location>
    </subcellularLocation>
</comment>
<evidence type="ECO:0000256" key="20">
    <source>
        <dbReference type="ARBA" id="ARBA00033328"/>
    </source>
</evidence>
<dbReference type="InterPro" id="IPR007484">
    <property type="entry name" value="Peptidase_M28"/>
</dbReference>
<keyword evidence="6" id="KW-0964">Secreted</keyword>
<keyword evidence="15" id="KW-0482">Metalloprotease</keyword>
<dbReference type="SUPFAM" id="SSF53187">
    <property type="entry name" value="Zn-dependent exopeptidases"/>
    <property type="match status" value="1"/>
</dbReference>
<dbReference type="AlphaFoldDB" id="A0A4R3LDK0"/>
<evidence type="ECO:0000256" key="15">
    <source>
        <dbReference type="ARBA" id="ARBA00023049"/>
    </source>
</evidence>
<dbReference type="RefSeq" id="WP_123522536.1">
    <property type="nucleotide sequence ID" value="NZ_JBHLWF010000033.1"/>
</dbReference>
<dbReference type="Gene3D" id="3.40.630.10">
    <property type="entry name" value="Zn peptidases"/>
    <property type="match status" value="1"/>
</dbReference>
<dbReference type="PANTHER" id="PTHR12053:SF3">
    <property type="entry name" value="CARBOXYPEPTIDASE Q"/>
    <property type="match status" value="1"/>
</dbReference>
<keyword evidence="14" id="KW-0333">Golgi apparatus</keyword>
<evidence type="ECO:0000256" key="11">
    <source>
        <dbReference type="ARBA" id="ARBA00022801"/>
    </source>
</evidence>
<comment type="caution">
    <text evidence="23">The sequence shown here is derived from an EMBL/GenBank/DDBJ whole genome shotgun (WGS) entry which is preliminary data.</text>
</comment>
<evidence type="ECO:0000256" key="16">
    <source>
        <dbReference type="ARBA" id="ARBA00023145"/>
    </source>
</evidence>
<dbReference type="GO" id="GO:0005576">
    <property type="term" value="C:extracellular region"/>
    <property type="evidence" value="ECO:0007669"/>
    <property type="project" value="UniProtKB-SubCell"/>
</dbReference>
<feature type="chain" id="PRO_5030099271" description="Carboxypeptidase Q" evidence="21">
    <location>
        <begin position="24"/>
        <end position="478"/>
    </location>
</feature>
<dbReference type="Gene3D" id="3.50.30.30">
    <property type="match status" value="1"/>
</dbReference>
<dbReference type="GO" id="GO:0046872">
    <property type="term" value="F:metal ion binding"/>
    <property type="evidence" value="ECO:0007669"/>
    <property type="project" value="UniProtKB-KW"/>
</dbReference>
<feature type="signal peptide" evidence="21">
    <location>
        <begin position="1"/>
        <end position="23"/>
    </location>
</feature>
<protein>
    <recommendedName>
        <fullName evidence="5">Carboxypeptidase Q</fullName>
    </recommendedName>
    <alternativeName>
        <fullName evidence="20">Plasma glutamate carboxypeptidase</fullName>
    </alternativeName>
</protein>
<evidence type="ECO:0000313" key="24">
    <source>
        <dbReference type="Proteomes" id="UP000294599"/>
    </source>
</evidence>
<keyword evidence="9" id="KW-0479">Metal-binding</keyword>
<keyword evidence="8" id="KW-0645">Protease</keyword>
<evidence type="ECO:0000256" key="4">
    <source>
        <dbReference type="ARBA" id="ARBA00004613"/>
    </source>
</evidence>
<organism evidence="23 24">
    <name type="scientific">Pseudofulvimonas gallinarii</name>
    <dbReference type="NCBI Taxonomy" id="634155"/>
    <lineage>
        <taxon>Bacteria</taxon>
        <taxon>Pseudomonadati</taxon>
        <taxon>Pseudomonadota</taxon>
        <taxon>Gammaproteobacteria</taxon>
        <taxon>Lysobacterales</taxon>
        <taxon>Rhodanobacteraceae</taxon>
        <taxon>Pseudofulvimonas</taxon>
    </lineage>
</organism>
<evidence type="ECO:0000256" key="19">
    <source>
        <dbReference type="ARBA" id="ARBA00025833"/>
    </source>
</evidence>
<evidence type="ECO:0000256" key="10">
    <source>
        <dbReference type="ARBA" id="ARBA00022729"/>
    </source>
</evidence>
<keyword evidence="13" id="KW-0862">Zinc</keyword>
<evidence type="ECO:0000256" key="7">
    <source>
        <dbReference type="ARBA" id="ARBA00022645"/>
    </source>
</evidence>
<keyword evidence="17" id="KW-0325">Glycoprotein</keyword>
<evidence type="ECO:0000256" key="1">
    <source>
        <dbReference type="ARBA" id="ARBA00004240"/>
    </source>
</evidence>
<evidence type="ECO:0000256" key="18">
    <source>
        <dbReference type="ARBA" id="ARBA00023228"/>
    </source>
</evidence>
<keyword evidence="10 21" id="KW-0732">Signal</keyword>
<dbReference type="EMBL" id="SMAF01000010">
    <property type="protein sequence ID" value="TCS97942.1"/>
    <property type="molecule type" value="Genomic_DNA"/>
</dbReference>
<sequence>MKSLSRLLLPLAASLAVSVTAIAASPLLDADRTAIAVQLRDKAQADSGAYPIVEDLTTRIGPRMGGTAADARAVEWAVARFRELGYDKVWTEPVTFPVWDRGIEVARVVEPYPHSFAIAALGGSVGTPEGGITAEVVSLPDYQALLSATAEQVEGRIVYIGNRMRRAKDGGGYGEAVIARSRGASKAAALGARALLIRSIGTDVNSRTPHTGMLSYDIAFRKIPGAALSNADANVLEHMLAEGKPVTIELHLGASERGEYTSQNVIAEVTGREDTGKVVLIGGHLDSWDLGTGAIDDGAGVAITMAAGKLIADLPRGQRPRHTLRVVAWANEEQGVWGGNAYGEAHKDEVADHLIGFESDFGAGRIWRFDTRVPEAALPLMDAIAEVLKPLGIERGNNTAFGGADVSAMRQNGMPVAGLVQDGSKYFDYHHTAADTLDKIDRSDLDQNTAAYVALAYLVAEHGVPGHPGSTQAQKQDD</sequence>
<dbReference type="OrthoDB" id="9769665at2"/>
<evidence type="ECO:0000256" key="13">
    <source>
        <dbReference type="ARBA" id="ARBA00022833"/>
    </source>
</evidence>
<dbReference type="GO" id="GO:0004180">
    <property type="term" value="F:carboxypeptidase activity"/>
    <property type="evidence" value="ECO:0007669"/>
    <property type="project" value="UniProtKB-KW"/>
</dbReference>
<evidence type="ECO:0000256" key="5">
    <source>
        <dbReference type="ARBA" id="ARBA00014116"/>
    </source>
</evidence>
<evidence type="ECO:0000259" key="22">
    <source>
        <dbReference type="Pfam" id="PF04389"/>
    </source>
</evidence>
<dbReference type="PANTHER" id="PTHR12053">
    <property type="entry name" value="PROTEASE FAMILY M28 PLASMA GLUTAMATE CARBOXYPEPTIDASE-RELATED"/>
    <property type="match status" value="1"/>
</dbReference>
<accession>A0A4R3LDK0</accession>
<keyword evidence="24" id="KW-1185">Reference proteome</keyword>
<name>A0A4R3LDK0_9GAMM</name>
<dbReference type="GO" id="GO:0070573">
    <property type="term" value="F:metallodipeptidase activity"/>
    <property type="evidence" value="ECO:0007669"/>
    <property type="project" value="InterPro"/>
</dbReference>
<evidence type="ECO:0000256" key="12">
    <source>
        <dbReference type="ARBA" id="ARBA00022824"/>
    </source>
</evidence>
<dbReference type="Proteomes" id="UP000294599">
    <property type="component" value="Unassembled WGS sequence"/>
</dbReference>
<dbReference type="GO" id="GO:0005764">
    <property type="term" value="C:lysosome"/>
    <property type="evidence" value="ECO:0007669"/>
    <property type="project" value="UniProtKB-SubCell"/>
</dbReference>
<evidence type="ECO:0000256" key="8">
    <source>
        <dbReference type="ARBA" id="ARBA00022670"/>
    </source>
</evidence>
<dbReference type="InterPro" id="IPR039866">
    <property type="entry name" value="CPQ"/>
</dbReference>
<evidence type="ECO:0000313" key="23">
    <source>
        <dbReference type="EMBL" id="TCS97942.1"/>
    </source>
</evidence>
<evidence type="ECO:0000256" key="6">
    <source>
        <dbReference type="ARBA" id="ARBA00022525"/>
    </source>
</evidence>
<evidence type="ECO:0000256" key="21">
    <source>
        <dbReference type="SAM" id="SignalP"/>
    </source>
</evidence>
<reference evidence="23 24" key="1">
    <citation type="submission" date="2019-03" db="EMBL/GenBank/DDBJ databases">
        <title>Genomic Encyclopedia of Type Strains, Phase IV (KMG-IV): sequencing the most valuable type-strain genomes for metagenomic binning, comparative biology and taxonomic classification.</title>
        <authorList>
            <person name="Goeker M."/>
        </authorList>
    </citation>
    <scope>NUCLEOTIDE SEQUENCE [LARGE SCALE GENOMIC DNA]</scope>
    <source>
        <strain evidence="23 24">DSM 21944</strain>
    </source>
</reference>
<keyword evidence="18" id="KW-0458">Lysosome</keyword>
<dbReference type="GO" id="GO:0006508">
    <property type="term" value="P:proteolysis"/>
    <property type="evidence" value="ECO:0007669"/>
    <property type="project" value="UniProtKB-KW"/>
</dbReference>
<feature type="domain" description="Peptidase M28" evidence="22">
    <location>
        <begin position="264"/>
        <end position="453"/>
    </location>
</feature>
<keyword evidence="11" id="KW-0378">Hydrolase</keyword>
<keyword evidence="12" id="KW-0256">Endoplasmic reticulum</keyword>
<keyword evidence="7 23" id="KW-0121">Carboxypeptidase</keyword>